<evidence type="ECO:0000313" key="10">
    <source>
        <dbReference type="Proteomes" id="UP000191094"/>
    </source>
</evidence>
<dbReference type="Proteomes" id="UP000191094">
    <property type="component" value="Unassembled WGS sequence"/>
</dbReference>
<dbReference type="OrthoDB" id="9807503at2"/>
<dbReference type="InterPro" id="IPR000924">
    <property type="entry name" value="Glu/Gln-tRNA-synth"/>
</dbReference>
<evidence type="ECO:0000256" key="7">
    <source>
        <dbReference type="RuleBase" id="RU363037"/>
    </source>
</evidence>
<dbReference type="PRINTS" id="PR00987">
    <property type="entry name" value="TRNASYNTHGLU"/>
</dbReference>
<evidence type="ECO:0000256" key="4">
    <source>
        <dbReference type="ARBA" id="ARBA00022833"/>
    </source>
</evidence>
<dbReference type="InterPro" id="IPR020058">
    <property type="entry name" value="Glu/Gln-tRNA-synth_Ib_cat-dom"/>
</dbReference>
<evidence type="ECO:0000259" key="8">
    <source>
        <dbReference type="Pfam" id="PF00749"/>
    </source>
</evidence>
<dbReference type="AlphaFoldDB" id="A0A1T0CE58"/>
<keyword evidence="2" id="KW-0479">Metal-binding</keyword>
<proteinExistence type="inferred from homology"/>
<dbReference type="EMBL" id="MUYT01000007">
    <property type="protein sequence ID" value="OOS20638.1"/>
    <property type="molecule type" value="Genomic_DNA"/>
</dbReference>
<dbReference type="InterPro" id="IPR014729">
    <property type="entry name" value="Rossmann-like_a/b/a_fold"/>
</dbReference>
<comment type="caution">
    <text evidence="9">The sequence shown here is derived from an EMBL/GenBank/DDBJ whole genome shotgun (WGS) entry which is preliminary data.</text>
</comment>
<dbReference type="GO" id="GO:0005829">
    <property type="term" value="C:cytosol"/>
    <property type="evidence" value="ECO:0007669"/>
    <property type="project" value="TreeGrafter"/>
</dbReference>
<keyword evidence="7" id="KW-0648">Protein biosynthesis</keyword>
<accession>A0A1T0CE58</accession>
<dbReference type="SUPFAM" id="SSF52374">
    <property type="entry name" value="Nucleotidylyl transferase"/>
    <property type="match status" value="1"/>
</dbReference>
<dbReference type="STRING" id="90241.B0682_05690"/>
<evidence type="ECO:0000256" key="3">
    <source>
        <dbReference type="ARBA" id="ARBA00022741"/>
    </source>
</evidence>
<reference evidence="9 10" key="1">
    <citation type="submission" date="2017-02" db="EMBL/GenBank/DDBJ databases">
        <title>Draft genome sequence of Moraxella lincolnii CCUG 9405T type strain.</title>
        <authorList>
            <person name="Salva-Serra F."/>
            <person name="Engstrom-Jakobsson H."/>
            <person name="Thorell K."/>
            <person name="Jaen-Luchoro D."/>
            <person name="Gonzales-Siles L."/>
            <person name="Karlsson R."/>
            <person name="Yazdan S."/>
            <person name="Boulund F."/>
            <person name="Johnning A."/>
            <person name="Engstrand L."/>
            <person name="Kristiansson E."/>
            <person name="Moore E."/>
        </authorList>
    </citation>
    <scope>NUCLEOTIDE SEQUENCE [LARGE SCALE GENOMIC DNA]</scope>
    <source>
        <strain evidence="9 10">CCUG 9405</strain>
    </source>
</reference>
<dbReference type="Gene3D" id="3.40.50.620">
    <property type="entry name" value="HUPs"/>
    <property type="match status" value="1"/>
</dbReference>
<evidence type="ECO:0000256" key="6">
    <source>
        <dbReference type="ARBA" id="ARBA00023146"/>
    </source>
</evidence>
<evidence type="ECO:0000256" key="5">
    <source>
        <dbReference type="ARBA" id="ARBA00022840"/>
    </source>
</evidence>
<sequence length="298" mass="33585">MTRPIGRFAPSPTGRLHLGSLTTAVASYCHIKSLGGDWRLRIEDVDTQRCEPAHSQYIIDDLCRLGLLPDGNIIYQSKRGDIYQEYIDTHLAKLVYACDCSRKQLSQYQHQQPNSIHLYPRLCLHQSLDKTQHKLRLQLPDVCMGFLDGIQGVQWQNPQRTQGDVVIKRANGLYNYILAVSIDDGQQGISHVMRGLDILPMTTAQISIMQYANLPAVSHWYHLPLLHNDQGQKLSKQNLATPIDTHGDDKCRQLLAQALHLLKQPPVEMATPSDMLNQAIAQWDNTPLVKTTVLAVLS</sequence>
<evidence type="ECO:0000256" key="1">
    <source>
        <dbReference type="ARBA" id="ARBA00022598"/>
    </source>
</evidence>
<dbReference type="Pfam" id="PF00749">
    <property type="entry name" value="tRNA-synt_1c"/>
    <property type="match status" value="1"/>
</dbReference>
<dbReference type="GO" id="GO:0004818">
    <property type="term" value="F:glutamate-tRNA ligase activity"/>
    <property type="evidence" value="ECO:0007669"/>
    <property type="project" value="TreeGrafter"/>
</dbReference>
<comment type="similarity">
    <text evidence="7">Belongs to the class-I aminoacyl-tRNA synthetase family.</text>
</comment>
<dbReference type="PANTHER" id="PTHR43311:SF1">
    <property type="entry name" value="GLUTAMYL-Q TRNA(ASP) SYNTHETASE"/>
    <property type="match status" value="1"/>
</dbReference>
<keyword evidence="4" id="KW-0862">Zinc</keyword>
<evidence type="ECO:0000256" key="2">
    <source>
        <dbReference type="ARBA" id="ARBA00022723"/>
    </source>
</evidence>
<keyword evidence="3 7" id="KW-0547">Nucleotide-binding</keyword>
<dbReference type="RefSeq" id="WP_078307309.1">
    <property type="nucleotide sequence ID" value="NZ_MUYT01000007.1"/>
</dbReference>
<feature type="domain" description="Glutamyl/glutaminyl-tRNA synthetase class Ib catalytic" evidence="8">
    <location>
        <begin position="7"/>
        <end position="263"/>
    </location>
</feature>
<dbReference type="InterPro" id="IPR049940">
    <property type="entry name" value="GluQ/Sye"/>
</dbReference>
<dbReference type="GO" id="GO:0005524">
    <property type="term" value="F:ATP binding"/>
    <property type="evidence" value="ECO:0007669"/>
    <property type="project" value="UniProtKB-KW"/>
</dbReference>
<organism evidence="9 10">
    <name type="scientific">Lwoffella lincolnii</name>
    <dbReference type="NCBI Taxonomy" id="90241"/>
    <lineage>
        <taxon>Bacteria</taxon>
        <taxon>Pseudomonadati</taxon>
        <taxon>Pseudomonadota</taxon>
        <taxon>Gammaproteobacteria</taxon>
        <taxon>Moraxellales</taxon>
        <taxon>Moraxellaceae</taxon>
        <taxon>Lwoffella</taxon>
    </lineage>
</organism>
<name>A0A1T0CE58_9GAMM</name>
<keyword evidence="1 7" id="KW-0436">Ligase</keyword>
<dbReference type="GO" id="GO:0006424">
    <property type="term" value="P:glutamyl-tRNA aminoacylation"/>
    <property type="evidence" value="ECO:0007669"/>
    <property type="project" value="TreeGrafter"/>
</dbReference>
<keyword evidence="5 7" id="KW-0067">ATP-binding</keyword>
<gene>
    <name evidence="9" type="ORF">B0682_05690</name>
</gene>
<evidence type="ECO:0000313" key="9">
    <source>
        <dbReference type="EMBL" id="OOS20638.1"/>
    </source>
</evidence>
<keyword evidence="10" id="KW-1185">Reference proteome</keyword>
<dbReference type="PANTHER" id="PTHR43311">
    <property type="entry name" value="GLUTAMATE--TRNA LIGASE"/>
    <property type="match status" value="1"/>
</dbReference>
<dbReference type="NCBIfam" id="NF004314">
    <property type="entry name" value="PRK05710.1-3"/>
    <property type="match status" value="1"/>
</dbReference>
<keyword evidence="6 7" id="KW-0030">Aminoacyl-tRNA synthetase</keyword>
<protein>
    <submittedName>
        <fullName evidence="9">tRNA glutamyl-Q(34) synthetase GluQRS</fullName>
    </submittedName>
</protein>